<dbReference type="Gene3D" id="1.10.150.240">
    <property type="entry name" value="Putative phosphatase, domain 2"/>
    <property type="match status" value="1"/>
</dbReference>
<accession>A0ABR1FUT8</accession>
<proteinExistence type="predicted"/>
<gene>
    <name evidence="1" type="ORF">SO694_00026236</name>
</gene>
<name>A0ABR1FUT8_AURAN</name>
<comment type="caution">
    <text evidence="1">The sequence shown here is derived from an EMBL/GenBank/DDBJ whole genome shotgun (WGS) entry which is preliminary data.</text>
</comment>
<dbReference type="InterPro" id="IPR006439">
    <property type="entry name" value="HAD-SF_hydro_IA"/>
</dbReference>
<reference evidence="1 2" key="1">
    <citation type="submission" date="2024-03" db="EMBL/GenBank/DDBJ databases">
        <title>Aureococcus anophagefferens CCMP1851 and Kratosvirus quantuckense: Draft genome of a second virus-susceptible host strain in the model system.</title>
        <authorList>
            <person name="Chase E."/>
            <person name="Truchon A.R."/>
            <person name="Schepens W."/>
            <person name="Wilhelm S.W."/>
        </authorList>
    </citation>
    <scope>NUCLEOTIDE SEQUENCE [LARGE SCALE GENOMIC DNA]</scope>
    <source>
        <strain evidence="1 2">CCMP1851</strain>
    </source>
</reference>
<dbReference type="InterPro" id="IPR023214">
    <property type="entry name" value="HAD_sf"/>
</dbReference>
<evidence type="ECO:0000313" key="2">
    <source>
        <dbReference type="Proteomes" id="UP001363151"/>
    </source>
</evidence>
<dbReference type="InterPro" id="IPR036412">
    <property type="entry name" value="HAD-like_sf"/>
</dbReference>
<dbReference type="Gene3D" id="3.40.50.1000">
    <property type="entry name" value="HAD superfamily/HAD-like"/>
    <property type="match status" value="1"/>
</dbReference>
<dbReference type="EMBL" id="JBBJCI010000227">
    <property type="protein sequence ID" value="KAK7238942.1"/>
    <property type="molecule type" value="Genomic_DNA"/>
</dbReference>
<dbReference type="Proteomes" id="UP001363151">
    <property type="component" value="Unassembled WGS sequence"/>
</dbReference>
<dbReference type="PANTHER" id="PTHR43481:SF4">
    <property type="entry name" value="GLYCEROL-1-PHOSPHATE PHOSPHOHYDROLASE 1-RELATED"/>
    <property type="match status" value="1"/>
</dbReference>
<dbReference type="SFLD" id="SFLDG01129">
    <property type="entry name" value="C1.5:_HAD__Beta-PGM__Phosphata"/>
    <property type="match status" value="1"/>
</dbReference>
<dbReference type="InterPro" id="IPR051806">
    <property type="entry name" value="HAD-like_SPP"/>
</dbReference>
<sequence length="232" mass="24556">MSHVGPKRCPAPKAALFDVDGTLVDSMPRFYPSWNEAGKLHGGLSMSLDEFYAYGGWPLPEITRDLHRKCVGAEASDEFVAAYLATHKRLTGEHEAVVGPPPVIACTAAIAREWLARGVPVVAATSGLRCHVEAHLAAAGLGEVFPPEKIVTAADLPPGRGKPNPDIFQRAAALVGADAAECVAYEDAEAGFEAAYRAGCEVVDVRDLAGYPLPPALARTMAAQRAARTWIS</sequence>
<dbReference type="InterPro" id="IPR023198">
    <property type="entry name" value="PGP-like_dom2"/>
</dbReference>
<dbReference type="NCBIfam" id="TIGR01509">
    <property type="entry name" value="HAD-SF-IA-v3"/>
    <property type="match status" value="1"/>
</dbReference>
<dbReference type="PANTHER" id="PTHR43481">
    <property type="entry name" value="FRUCTOSE-1-PHOSPHATE PHOSPHATASE"/>
    <property type="match status" value="1"/>
</dbReference>
<dbReference type="Pfam" id="PF00702">
    <property type="entry name" value="Hydrolase"/>
    <property type="match status" value="1"/>
</dbReference>
<evidence type="ECO:0000313" key="1">
    <source>
        <dbReference type="EMBL" id="KAK7238942.1"/>
    </source>
</evidence>
<dbReference type="CDD" id="cd07505">
    <property type="entry name" value="HAD_BPGM-like"/>
    <property type="match status" value="1"/>
</dbReference>
<protein>
    <submittedName>
        <fullName evidence="1">Haloacid dehalogenase-like hydrolase</fullName>
    </submittedName>
</protein>
<keyword evidence="2" id="KW-1185">Reference proteome</keyword>
<dbReference type="SFLD" id="SFLDS00003">
    <property type="entry name" value="Haloacid_Dehalogenase"/>
    <property type="match status" value="1"/>
</dbReference>
<organism evidence="1 2">
    <name type="scientific">Aureococcus anophagefferens</name>
    <name type="common">Harmful bloom alga</name>
    <dbReference type="NCBI Taxonomy" id="44056"/>
    <lineage>
        <taxon>Eukaryota</taxon>
        <taxon>Sar</taxon>
        <taxon>Stramenopiles</taxon>
        <taxon>Ochrophyta</taxon>
        <taxon>Pelagophyceae</taxon>
        <taxon>Pelagomonadales</taxon>
        <taxon>Pelagomonadaceae</taxon>
        <taxon>Aureococcus</taxon>
    </lineage>
</organism>
<dbReference type="SUPFAM" id="SSF56784">
    <property type="entry name" value="HAD-like"/>
    <property type="match status" value="1"/>
</dbReference>